<dbReference type="eggNOG" id="COG0784">
    <property type="taxonomic scope" value="Bacteria"/>
</dbReference>
<evidence type="ECO:0000256" key="7">
    <source>
        <dbReference type="SAM" id="Coils"/>
    </source>
</evidence>
<dbReference type="InterPro" id="IPR035965">
    <property type="entry name" value="PAS-like_dom_sf"/>
</dbReference>
<evidence type="ECO:0000259" key="9">
    <source>
        <dbReference type="PROSITE" id="PS50110"/>
    </source>
</evidence>
<dbReference type="Pfam" id="PF02518">
    <property type="entry name" value="HATPase_c"/>
    <property type="match status" value="1"/>
</dbReference>
<dbReference type="Pfam" id="PF13188">
    <property type="entry name" value="PAS_8"/>
    <property type="match status" value="1"/>
</dbReference>
<keyword evidence="3 6" id="KW-0597">Phosphoprotein</keyword>
<dbReference type="InterPro" id="IPR004358">
    <property type="entry name" value="Sig_transdc_His_kin-like_C"/>
</dbReference>
<evidence type="ECO:0000256" key="1">
    <source>
        <dbReference type="ARBA" id="ARBA00000085"/>
    </source>
</evidence>
<reference evidence="10 11" key="1">
    <citation type="submission" date="2014-06" db="EMBL/GenBank/DDBJ databases">
        <title>Genomes of Alteromonas australica, a world apart.</title>
        <authorList>
            <person name="Gonzaga A."/>
            <person name="Lopez-Perez M."/>
            <person name="Rodriguez-Valera F."/>
        </authorList>
    </citation>
    <scope>NUCLEOTIDE SEQUENCE [LARGE SCALE GENOMIC DNA]</scope>
    <source>
        <strain evidence="10 11">H 17</strain>
    </source>
</reference>
<dbReference type="Gene3D" id="1.10.287.130">
    <property type="match status" value="1"/>
</dbReference>
<dbReference type="SUPFAM" id="SSF55874">
    <property type="entry name" value="ATPase domain of HSP90 chaperone/DNA topoisomerase II/histidine kinase"/>
    <property type="match status" value="1"/>
</dbReference>
<dbReference type="Pfam" id="PF08448">
    <property type="entry name" value="PAS_4"/>
    <property type="match status" value="1"/>
</dbReference>
<dbReference type="SUPFAM" id="SSF47384">
    <property type="entry name" value="Homodimeric domain of signal transducing histidine kinase"/>
    <property type="match status" value="1"/>
</dbReference>
<dbReference type="AlphaFoldDB" id="A0A075P4T4"/>
<dbReference type="GO" id="GO:0000155">
    <property type="term" value="F:phosphorelay sensor kinase activity"/>
    <property type="evidence" value="ECO:0007669"/>
    <property type="project" value="InterPro"/>
</dbReference>
<dbReference type="SMART" id="SM00387">
    <property type="entry name" value="HATPase_c"/>
    <property type="match status" value="1"/>
</dbReference>
<dbReference type="PANTHER" id="PTHR43047:SF9">
    <property type="entry name" value="HISTIDINE KINASE"/>
    <property type="match status" value="1"/>
</dbReference>
<feature type="coiled-coil region" evidence="7">
    <location>
        <begin position="61"/>
        <end position="109"/>
    </location>
</feature>
<evidence type="ECO:0000256" key="5">
    <source>
        <dbReference type="ARBA" id="ARBA00022777"/>
    </source>
</evidence>
<evidence type="ECO:0000256" key="6">
    <source>
        <dbReference type="PROSITE-ProRule" id="PRU00169"/>
    </source>
</evidence>
<dbReference type="InterPro" id="IPR000014">
    <property type="entry name" value="PAS"/>
</dbReference>
<feature type="coiled-coil region" evidence="7">
    <location>
        <begin position="437"/>
        <end position="471"/>
    </location>
</feature>
<feature type="domain" description="Histidine kinase" evidence="8">
    <location>
        <begin position="485"/>
        <end position="696"/>
    </location>
</feature>
<dbReference type="PROSITE" id="PS50109">
    <property type="entry name" value="HIS_KIN"/>
    <property type="match status" value="1"/>
</dbReference>
<dbReference type="PANTHER" id="PTHR43047">
    <property type="entry name" value="TWO-COMPONENT HISTIDINE PROTEIN KINASE"/>
    <property type="match status" value="1"/>
</dbReference>
<dbReference type="CDD" id="cd00082">
    <property type="entry name" value="HisKA"/>
    <property type="match status" value="1"/>
</dbReference>
<feature type="domain" description="Response regulatory" evidence="9">
    <location>
        <begin position="722"/>
        <end position="838"/>
    </location>
</feature>
<dbReference type="SMART" id="SM00388">
    <property type="entry name" value="HisKA"/>
    <property type="match status" value="1"/>
</dbReference>
<dbReference type="PRINTS" id="PR00344">
    <property type="entry name" value="BCTRLSENSOR"/>
</dbReference>
<comment type="catalytic activity">
    <reaction evidence="1">
        <text>ATP + protein L-histidine = ADP + protein N-phospho-L-histidine.</text>
        <dbReference type="EC" id="2.7.13.3"/>
    </reaction>
</comment>
<dbReference type="SUPFAM" id="SSF52172">
    <property type="entry name" value="CheY-like"/>
    <property type="match status" value="1"/>
</dbReference>
<dbReference type="SUPFAM" id="SSF55785">
    <property type="entry name" value="PYP-like sensor domain (PAS domain)"/>
    <property type="match status" value="3"/>
</dbReference>
<dbReference type="Gene3D" id="3.30.450.20">
    <property type="entry name" value="PAS domain"/>
    <property type="match status" value="3"/>
</dbReference>
<dbReference type="InterPro" id="IPR005467">
    <property type="entry name" value="His_kinase_dom"/>
</dbReference>
<accession>A0A075P4T4</accession>
<keyword evidence="4" id="KW-0808">Transferase</keyword>
<dbReference type="EMBL" id="CP008849">
    <property type="protein sequence ID" value="AIF99970.1"/>
    <property type="molecule type" value="Genomic_DNA"/>
</dbReference>
<dbReference type="Gene3D" id="3.30.565.10">
    <property type="entry name" value="Histidine kinase-like ATPase, C-terminal domain"/>
    <property type="match status" value="1"/>
</dbReference>
<keyword evidence="5 10" id="KW-0418">Kinase</keyword>
<dbReference type="InterPro" id="IPR011006">
    <property type="entry name" value="CheY-like_superfamily"/>
</dbReference>
<evidence type="ECO:0000256" key="3">
    <source>
        <dbReference type="ARBA" id="ARBA00022553"/>
    </source>
</evidence>
<dbReference type="Proteomes" id="UP000056090">
    <property type="component" value="Chromosome"/>
</dbReference>
<gene>
    <name evidence="10" type="ORF">EP13_15495</name>
</gene>
<dbReference type="NCBIfam" id="TIGR00229">
    <property type="entry name" value="sensory_box"/>
    <property type="match status" value="1"/>
</dbReference>
<dbReference type="CDD" id="cd00156">
    <property type="entry name" value="REC"/>
    <property type="match status" value="1"/>
</dbReference>
<dbReference type="InterPro" id="IPR036890">
    <property type="entry name" value="HATPase_C_sf"/>
</dbReference>
<evidence type="ECO:0000256" key="4">
    <source>
        <dbReference type="ARBA" id="ARBA00022679"/>
    </source>
</evidence>
<dbReference type="EC" id="2.7.13.3" evidence="2"/>
<dbReference type="Pfam" id="PF00072">
    <property type="entry name" value="Response_reg"/>
    <property type="match status" value="1"/>
</dbReference>
<evidence type="ECO:0000256" key="2">
    <source>
        <dbReference type="ARBA" id="ARBA00012438"/>
    </source>
</evidence>
<evidence type="ECO:0000313" key="10">
    <source>
        <dbReference type="EMBL" id="AIF99970.1"/>
    </source>
</evidence>
<dbReference type="PROSITE" id="PS50110">
    <property type="entry name" value="RESPONSE_REGULATORY"/>
    <property type="match status" value="1"/>
</dbReference>
<dbReference type="InterPro" id="IPR013656">
    <property type="entry name" value="PAS_4"/>
</dbReference>
<name>A0A075P4T4_9ALTE</name>
<sequence>MSESTQLAYDTELEALRSELMRQKVENEKLEKINAALMYRIEEGGFDHHSYRAFEHAVQLSEKVNEKTEALQVVLQKLEKSNAEIARAHQETNQLKQRLNDAIESINQAMVLLDSKGAVIYFNRHFGTVWDNLTITPKIGDNYYDITQHAKHLGVIRRVLPPDSEGRVIYQLSNSRWYQLSIRRTQEGGNVILFNDITEVKLDESNRYEQVIKEKNKLLQSLIDNVDVGILLINKDGGVAFWNNTFLTQSNVSKYTLFDCKNIYTLQMHADWSGLKLDQGGATTQIINENLVVDRRITMLPDGNTLCTFTNVTSQHKYAETLKQNESWIRMITDNVPALIAYIGTDKHFLYTNKGYRDWYGLGEEPLYGVAMEQSHLKQVYPRLIHYVERVNRGEIVSFQSEEMNAQGETGFLQKVYLPHFNDKNEIEGHFVLATDVSEQVRSKQQLQAAKDQLESNVEKRTRELNHANIALQEAMNSKSKFLAAISHDLMQPLSAAILFNESLRDQVQASASPIVSALDNSLSDLNSLIRTLIETSKLDAGVVQPDKQRENALPLLAQLAEEFSHISQDYQVNFRYKFQDAIVFTDLSLLSRILRNLLSNAMKYGANGKVLFVARTVGNDLRISIFDQGVGISSDDQTVIFKEFSRLENDFNYSYSLGLGLYIVDKMSRLLEHNISVSSAQGVGSCFTLSVPLASVQDIEHEPAFNGTPQDGLPESLLDKQIWHIDNDTNMRIAMQTLFENWGVEVVTFSGFAQCMAVTDNCFDDCDLLIVDYHLDDGENGLEIAKHIKQTLPSMPIMLCTANHSKVLANELEGTSIQLLHKPINSAKLKQALKSAFS</sequence>
<dbReference type="Gene3D" id="3.40.50.2300">
    <property type="match status" value="1"/>
</dbReference>
<dbReference type="InterPro" id="IPR003594">
    <property type="entry name" value="HATPase_dom"/>
</dbReference>
<dbReference type="Pfam" id="PF00512">
    <property type="entry name" value="HisKA"/>
    <property type="match status" value="1"/>
</dbReference>
<feature type="modified residue" description="4-aspartylphosphate" evidence="6">
    <location>
        <position position="773"/>
    </location>
</feature>
<dbReference type="InterPro" id="IPR003661">
    <property type="entry name" value="HisK_dim/P_dom"/>
</dbReference>
<evidence type="ECO:0000313" key="11">
    <source>
        <dbReference type="Proteomes" id="UP000056090"/>
    </source>
</evidence>
<organism evidence="10 11">
    <name type="scientific">Alteromonas australica</name>
    <dbReference type="NCBI Taxonomy" id="589873"/>
    <lineage>
        <taxon>Bacteria</taxon>
        <taxon>Pseudomonadati</taxon>
        <taxon>Pseudomonadota</taxon>
        <taxon>Gammaproteobacteria</taxon>
        <taxon>Alteromonadales</taxon>
        <taxon>Alteromonadaceae</taxon>
        <taxon>Alteromonas/Salinimonas group</taxon>
        <taxon>Alteromonas</taxon>
    </lineage>
</organism>
<proteinExistence type="predicted"/>
<dbReference type="SMART" id="SM00448">
    <property type="entry name" value="REC"/>
    <property type="match status" value="1"/>
</dbReference>
<protein>
    <recommendedName>
        <fullName evidence="2">histidine kinase</fullName>
        <ecNumber evidence="2">2.7.13.3</ecNumber>
    </recommendedName>
</protein>
<keyword evidence="7" id="KW-0175">Coiled coil</keyword>
<dbReference type="InterPro" id="IPR001789">
    <property type="entry name" value="Sig_transdc_resp-reg_receiver"/>
</dbReference>
<dbReference type="SMART" id="SM00091">
    <property type="entry name" value="PAS"/>
    <property type="match status" value="3"/>
</dbReference>
<keyword evidence="11" id="KW-1185">Reference proteome</keyword>
<dbReference type="InterPro" id="IPR036097">
    <property type="entry name" value="HisK_dim/P_sf"/>
</dbReference>
<dbReference type="GO" id="GO:0005886">
    <property type="term" value="C:plasma membrane"/>
    <property type="evidence" value="ECO:0007669"/>
    <property type="project" value="TreeGrafter"/>
</dbReference>
<dbReference type="eggNOG" id="COG2205">
    <property type="taxonomic scope" value="Bacteria"/>
</dbReference>
<dbReference type="KEGG" id="aal:EP13_15495"/>
<evidence type="ECO:0000259" key="8">
    <source>
        <dbReference type="PROSITE" id="PS50109"/>
    </source>
</evidence>
<dbReference type="GO" id="GO:0009927">
    <property type="term" value="F:histidine phosphotransfer kinase activity"/>
    <property type="evidence" value="ECO:0007669"/>
    <property type="project" value="TreeGrafter"/>
</dbReference>